<evidence type="ECO:0000313" key="2">
    <source>
        <dbReference type="EMBL" id="GLI41432.1"/>
    </source>
</evidence>
<organism evidence="2 3">
    <name type="scientific">Glycomyces algeriensis</name>
    <dbReference type="NCBI Taxonomy" id="256037"/>
    <lineage>
        <taxon>Bacteria</taxon>
        <taxon>Bacillati</taxon>
        <taxon>Actinomycetota</taxon>
        <taxon>Actinomycetes</taxon>
        <taxon>Glycomycetales</taxon>
        <taxon>Glycomycetaceae</taxon>
        <taxon>Glycomyces</taxon>
    </lineage>
</organism>
<evidence type="ECO:0000313" key="3">
    <source>
        <dbReference type="Proteomes" id="UP001144313"/>
    </source>
</evidence>
<keyword evidence="3" id="KW-1185">Reference proteome</keyword>
<accession>A0A9W6G6W2</accession>
<comment type="caution">
    <text evidence="2">The sequence shown here is derived from an EMBL/GenBank/DDBJ whole genome shotgun (WGS) entry which is preliminary data.</text>
</comment>
<gene>
    <name evidence="2" type="ORF">GALLR39Z86_12820</name>
</gene>
<dbReference type="Proteomes" id="UP001144313">
    <property type="component" value="Unassembled WGS sequence"/>
</dbReference>
<feature type="region of interest" description="Disordered" evidence="1">
    <location>
        <begin position="54"/>
        <end position="106"/>
    </location>
</feature>
<protein>
    <submittedName>
        <fullName evidence="2">Uncharacterized protein</fullName>
    </submittedName>
</protein>
<dbReference type="EMBL" id="BSDT01000001">
    <property type="protein sequence ID" value="GLI41432.1"/>
    <property type="molecule type" value="Genomic_DNA"/>
</dbReference>
<evidence type="ECO:0000256" key="1">
    <source>
        <dbReference type="SAM" id="MobiDB-lite"/>
    </source>
</evidence>
<proteinExistence type="predicted"/>
<dbReference type="AlphaFoldDB" id="A0A9W6G6W2"/>
<sequence length="106" mass="11685">MASNYCVEMKYCPQPCEGITQATWWFAGRAGSGASTVGYMNYHQEWADESGELSEFDLASSADPPAEDDPEEAVQVPEGLVPDEVDPADAAEQRREVPDEEDERPE</sequence>
<name>A0A9W6G6W2_9ACTN</name>
<reference evidence="2" key="1">
    <citation type="submission" date="2022-12" db="EMBL/GenBank/DDBJ databases">
        <title>Reference genome sequencing for broad-spectrum identification of bacterial and archaeal isolates by mass spectrometry.</title>
        <authorList>
            <person name="Sekiguchi Y."/>
            <person name="Tourlousse D.M."/>
        </authorList>
    </citation>
    <scope>NUCLEOTIDE SEQUENCE</scope>
    <source>
        <strain evidence="2">LLR39Z86</strain>
    </source>
</reference>